<gene>
    <name evidence="8" type="ordered locus">CD196_3179</name>
</gene>
<comment type="similarity">
    <text evidence="6">Belongs to the FNT transporter (TC 1.A.16) family.</text>
</comment>
<dbReference type="EMBL" id="FN538970">
    <property type="protein sequence ID" value="CBA66439.1"/>
    <property type="molecule type" value="Genomic_DNA"/>
</dbReference>
<dbReference type="GO" id="GO:0015499">
    <property type="term" value="F:formate transmembrane transporter activity"/>
    <property type="evidence" value="ECO:0007669"/>
    <property type="project" value="TreeGrafter"/>
</dbReference>
<feature type="transmembrane region" description="Helical" evidence="7">
    <location>
        <begin position="207"/>
        <end position="227"/>
    </location>
</feature>
<evidence type="ECO:0000313" key="9">
    <source>
        <dbReference type="Proteomes" id="UP000002068"/>
    </source>
</evidence>
<proteinExistence type="inferred from homology"/>
<dbReference type="FunFam" id="1.20.1080.10:FF:000011">
    <property type="entry name" value="Formate family transporter"/>
    <property type="match status" value="1"/>
</dbReference>
<dbReference type="PROSITE" id="PS01005">
    <property type="entry name" value="FORMATE_NITRITE_TP_1"/>
    <property type="match status" value="1"/>
</dbReference>
<evidence type="ECO:0000256" key="5">
    <source>
        <dbReference type="ARBA" id="ARBA00023136"/>
    </source>
</evidence>
<dbReference type="PANTHER" id="PTHR30520">
    <property type="entry name" value="FORMATE TRANSPORTER-RELATED"/>
    <property type="match status" value="1"/>
</dbReference>
<dbReference type="Pfam" id="PF01226">
    <property type="entry name" value="Form_Nir_trans"/>
    <property type="match status" value="1"/>
</dbReference>
<organism evidence="8 9">
    <name type="scientific">Clostridioides difficile (strain CD196)</name>
    <name type="common">Peptoclostridium difficile</name>
    <dbReference type="NCBI Taxonomy" id="645462"/>
    <lineage>
        <taxon>Bacteria</taxon>
        <taxon>Bacillati</taxon>
        <taxon>Bacillota</taxon>
        <taxon>Clostridia</taxon>
        <taxon>Peptostreptococcales</taxon>
        <taxon>Peptostreptococcaceae</taxon>
        <taxon>Clostridioides</taxon>
    </lineage>
</organism>
<dbReference type="InterPro" id="IPR000292">
    <property type="entry name" value="For/NO2_transpt"/>
</dbReference>
<evidence type="ECO:0000256" key="1">
    <source>
        <dbReference type="ARBA" id="ARBA00004141"/>
    </source>
</evidence>
<dbReference type="InterPro" id="IPR023271">
    <property type="entry name" value="Aquaporin-like"/>
</dbReference>
<keyword evidence="4 7" id="KW-1133">Transmembrane helix</keyword>
<keyword evidence="3 7" id="KW-0812">Transmembrane</keyword>
<keyword evidence="5 7" id="KW-0472">Membrane</keyword>
<dbReference type="Proteomes" id="UP000002068">
    <property type="component" value="Chromosome"/>
</dbReference>
<feature type="transmembrane region" description="Helical" evidence="7">
    <location>
        <begin position="129"/>
        <end position="152"/>
    </location>
</feature>
<dbReference type="AlphaFoldDB" id="A0A0H3N7W6"/>
<feature type="transmembrane region" description="Helical" evidence="7">
    <location>
        <begin position="52"/>
        <end position="73"/>
    </location>
</feature>
<evidence type="ECO:0000256" key="4">
    <source>
        <dbReference type="ARBA" id="ARBA00022989"/>
    </source>
</evidence>
<evidence type="ECO:0000256" key="3">
    <source>
        <dbReference type="ARBA" id="ARBA00022692"/>
    </source>
</evidence>
<reference evidence="8 9" key="1">
    <citation type="journal article" date="2009" name="Genome Biol.">
        <title>Comparative genome and phenotypic analysis of Clostridium difficile 027 strains provides insight into the evolution of a hypervirulent bacterium.</title>
        <authorList>
            <person name="Stabler R.A."/>
            <person name="He M."/>
            <person name="Dawson L."/>
            <person name="Martin M."/>
            <person name="Valiente E."/>
            <person name="Corton C."/>
            <person name="Lawley T.D."/>
            <person name="Sebaihia M."/>
            <person name="Quail M.A."/>
            <person name="Rose G."/>
            <person name="Gerding D.N."/>
            <person name="Gibert M."/>
            <person name="Popoff M.R."/>
            <person name="Parkhill J."/>
            <person name="Dougan G."/>
            <person name="Wren B.W."/>
        </authorList>
    </citation>
    <scope>NUCLEOTIDE SEQUENCE [LARGE SCALE GENOMIC DNA]</scope>
    <source>
        <strain evidence="8 9">CD196</strain>
    </source>
</reference>
<dbReference type="GO" id="GO:0005886">
    <property type="term" value="C:plasma membrane"/>
    <property type="evidence" value="ECO:0007669"/>
    <property type="project" value="TreeGrafter"/>
</dbReference>
<sequence length="278" mass="29504">MLLYNYCHKKTRESIIFKGEGFMSKGFLTPGETAQATISAGIKKANISTQNAILLGLFGGAFIGFGALGSMIVSQTFGKIDPGVASFLSAMVFPVGLMLVVVAGAELFTGNTLMAIALMDKKITLGKMLRNWGLVYFANLVGSILLVALVFYSSTLTGDAATKAIAVAEAKVNSTIASMFLKAILCNILVVLAVWMATASQDIMSKLASCWTVIMLFVLCGFQHSVANMFFIPMGMALGANITMVQFITNLVFVTLGNIVGGSIVVGGIYYLCYVKNS</sequence>
<evidence type="ECO:0000256" key="2">
    <source>
        <dbReference type="ARBA" id="ARBA00022448"/>
    </source>
</evidence>
<dbReference type="HOGENOM" id="CLU_036896_3_0_9"/>
<dbReference type="KEGG" id="cdc:CD196_3179"/>
<accession>A0A0H3N7W6</accession>
<evidence type="ECO:0000256" key="6">
    <source>
        <dbReference type="ARBA" id="ARBA00049660"/>
    </source>
</evidence>
<name>A0A0H3N7W6_CLODC</name>
<dbReference type="Gene3D" id="1.20.1080.10">
    <property type="entry name" value="Glycerol uptake facilitator protein"/>
    <property type="match status" value="1"/>
</dbReference>
<comment type="subcellular location">
    <subcellularLocation>
        <location evidence="1">Membrane</location>
        <topology evidence="1">Multi-pass membrane protein</topology>
    </subcellularLocation>
</comment>
<dbReference type="PANTHER" id="PTHR30520:SF6">
    <property type="entry name" value="FORMATE_NITRATE FAMILY TRANSPORTER (EUROFUNG)"/>
    <property type="match status" value="1"/>
</dbReference>
<feature type="transmembrane region" description="Helical" evidence="7">
    <location>
        <begin position="172"/>
        <end position="195"/>
    </location>
</feature>
<evidence type="ECO:0000313" key="8">
    <source>
        <dbReference type="EMBL" id="CBA66439.1"/>
    </source>
</evidence>
<dbReference type="InterPro" id="IPR024002">
    <property type="entry name" value="For/NO2_transpt_CS"/>
</dbReference>
<feature type="transmembrane region" description="Helical" evidence="7">
    <location>
        <begin position="247"/>
        <end position="273"/>
    </location>
</feature>
<keyword evidence="2" id="KW-0813">Transport</keyword>
<evidence type="ECO:0000256" key="7">
    <source>
        <dbReference type="SAM" id="Phobius"/>
    </source>
</evidence>
<feature type="transmembrane region" description="Helical" evidence="7">
    <location>
        <begin position="85"/>
        <end position="108"/>
    </location>
</feature>
<protein>
    <submittedName>
        <fullName evidence="8">Formate/nitrite transporter</fullName>
    </submittedName>
</protein>